<dbReference type="RefSeq" id="WP_048544472.1">
    <property type="nucleotide sequence ID" value="NZ_HF571038.1"/>
</dbReference>
<dbReference type="STRING" id="1193518.BN13_130053"/>
<evidence type="ECO:0000256" key="4">
    <source>
        <dbReference type="PROSITE-ProRule" id="PRU01024"/>
    </source>
</evidence>
<sequence>MTAPAPEPGLSVGEVVTVDIGPIAHGGHCVARHEGQVLFVRHTLPGERVRARVTEVGSGSRFVRADAIEVVSASPDRVPAPCRYAGVCGGCDFQHVDLAAQRRLKATVVREQLQRLARLDIPVEVEALAGHRDGLRWRTRTEFAVGPEREIGMRPHRSHHVLPVDDCLIAREEVIATGVLHRPAERVPADVVAFDVIAPSVGEPVVVPVTAQGATEAAVAVTEVVEAGGFRGEFEVAARGFWQVHPGAAGRFVELAVEMLAPRAGERVLDLYSGVGVFAAALAEAVGPTGEVIAVESDVEASAHAQANLAAYDNAVVVRARVDEAFGITARRSRGPQRRGSRGGRGRPGTRHPLIPPTADLVLLDPPRTGAAADVCRAVAALSPRAIVYVACDPAALARDLATFADSGYAVRTLRAFDAFPMTHHVECIVLLER</sequence>
<dbReference type="Gene3D" id="3.40.50.150">
    <property type="entry name" value="Vaccinia Virus protein VP39"/>
    <property type="match status" value="2"/>
</dbReference>
<feature type="compositionally biased region" description="Basic residues" evidence="5">
    <location>
        <begin position="331"/>
        <end position="350"/>
    </location>
</feature>
<dbReference type="Pfam" id="PF05958">
    <property type="entry name" value="tRNA_U5-meth_tr"/>
    <property type="match status" value="1"/>
</dbReference>
<comment type="similarity">
    <text evidence="4">Belongs to the class I-like SAM-binding methyltransferase superfamily. RNA M5U methyltransferase family.</text>
</comment>
<dbReference type="PANTHER" id="PTHR11061:SF30">
    <property type="entry name" value="TRNA (URACIL(54)-C(5))-METHYLTRANSFERASE"/>
    <property type="match status" value="1"/>
</dbReference>
<feature type="binding site" evidence="4">
    <location>
        <position position="296"/>
    </location>
    <ligand>
        <name>S-adenosyl-L-methionine</name>
        <dbReference type="ChEBI" id="CHEBI:59789"/>
    </ligand>
</feature>
<dbReference type="GO" id="GO:0070475">
    <property type="term" value="P:rRNA base methylation"/>
    <property type="evidence" value="ECO:0007669"/>
    <property type="project" value="TreeGrafter"/>
</dbReference>
<dbReference type="PROSITE" id="PS50926">
    <property type="entry name" value="TRAM"/>
    <property type="match status" value="1"/>
</dbReference>
<dbReference type="PROSITE" id="PS51687">
    <property type="entry name" value="SAM_MT_RNA_M5U"/>
    <property type="match status" value="1"/>
</dbReference>
<dbReference type="Proteomes" id="UP000035720">
    <property type="component" value="Unassembled WGS sequence"/>
</dbReference>
<evidence type="ECO:0000256" key="1">
    <source>
        <dbReference type="ARBA" id="ARBA00022603"/>
    </source>
</evidence>
<dbReference type="InterPro" id="IPR030391">
    <property type="entry name" value="MeTrfase_TrmA_CS"/>
</dbReference>
<gene>
    <name evidence="7" type="ORF">BN13_130053</name>
</gene>
<dbReference type="PROSITE" id="PS01231">
    <property type="entry name" value="TRMA_2"/>
    <property type="match status" value="1"/>
</dbReference>
<proteinExistence type="inferred from homology"/>
<dbReference type="AlphaFoldDB" id="A0A077M414"/>
<feature type="binding site" evidence="4">
    <location>
        <position position="272"/>
    </location>
    <ligand>
        <name>S-adenosyl-L-methionine</name>
        <dbReference type="ChEBI" id="CHEBI:59789"/>
    </ligand>
</feature>
<dbReference type="InterPro" id="IPR010280">
    <property type="entry name" value="U5_MeTrfase_fam"/>
</dbReference>
<evidence type="ECO:0000259" key="6">
    <source>
        <dbReference type="PROSITE" id="PS50926"/>
    </source>
</evidence>
<dbReference type="PANTHER" id="PTHR11061">
    <property type="entry name" value="RNA M5U METHYLTRANSFERASE"/>
    <property type="match status" value="1"/>
</dbReference>
<feature type="domain" description="TRAM" evidence="6">
    <location>
        <begin position="9"/>
        <end position="69"/>
    </location>
</feature>
<dbReference type="EC" id="2.1.1.-" evidence="7"/>
<evidence type="ECO:0000313" key="7">
    <source>
        <dbReference type="EMBL" id="CCI51911.1"/>
    </source>
</evidence>
<keyword evidence="3 4" id="KW-0949">S-adenosyl-L-methionine</keyword>
<feature type="active site" description="Nucleophile" evidence="4">
    <location>
        <position position="392"/>
    </location>
</feature>
<dbReference type="EMBL" id="CAJC01000035">
    <property type="protein sequence ID" value="CCI51911.1"/>
    <property type="molecule type" value="Genomic_DNA"/>
</dbReference>
<organism evidence="7 8">
    <name type="scientific">Nostocoides jenkinsii Ben 74</name>
    <dbReference type="NCBI Taxonomy" id="1193518"/>
    <lineage>
        <taxon>Bacteria</taxon>
        <taxon>Bacillati</taxon>
        <taxon>Actinomycetota</taxon>
        <taxon>Actinomycetes</taxon>
        <taxon>Micrococcales</taxon>
        <taxon>Intrasporangiaceae</taxon>
        <taxon>Nostocoides</taxon>
    </lineage>
</organism>
<dbReference type="InterPro" id="IPR002792">
    <property type="entry name" value="TRAM_dom"/>
</dbReference>
<name>A0A077M414_9MICO</name>
<dbReference type="GO" id="GO:0070041">
    <property type="term" value="F:rRNA (uridine-C5-)-methyltransferase activity"/>
    <property type="evidence" value="ECO:0007669"/>
    <property type="project" value="TreeGrafter"/>
</dbReference>
<dbReference type="Pfam" id="PF01938">
    <property type="entry name" value="TRAM"/>
    <property type="match status" value="1"/>
</dbReference>
<evidence type="ECO:0000256" key="5">
    <source>
        <dbReference type="SAM" id="MobiDB-lite"/>
    </source>
</evidence>
<evidence type="ECO:0000256" key="3">
    <source>
        <dbReference type="ARBA" id="ARBA00022691"/>
    </source>
</evidence>
<feature type="region of interest" description="Disordered" evidence="5">
    <location>
        <begin position="331"/>
        <end position="352"/>
    </location>
</feature>
<keyword evidence="8" id="KW-1185">Reference proteome</keyword>
<dbReference type="InterPro" id="IPR029063">
    <property type="entry name" value="SAM-dependent_MTases_sf"/>
</dbReference>
<dbReference type="SUPFAM" id="SSF53335">
    <property type="entry name" value="S-adenosyl-L-methionine-dependent methyltransferases"/>
    <property type="match status" value="1"/>
</dbReference>
<feature type="binding site" evidence="4">
    <location>
        <position position="243"/>
    </location>
    <ligand>
        <name>S-adenosyl-L-methionine</name>
        <dbReference type="ChEBI" id="CHEBI:59789"/>
    </ligand>
</feature>
<comment type="caution">
    <text evidence="7">The sequence shown here is derived from an EMBL/GenBank/DDBJ whole genome shotgun (WGS) entry which is preliminary data.</text>
</comment>
<reference evidence="7 8" key="1">
    <citation type="journal article" date="2013" name="ISME J.">
        <title>A metabolic model for members of the genus Tetrasphaera involved in enhanced biological phosphorus removal.</title>
        <authorList>
            <person name="Kristiansen R."/>
            <person name="Nguyen H.T.T."/>
            <person name="Saunders A.M."/>
            <person name="Nielsen J.L."/>
            <person name="Wimmer R."/>
            <person name="Le V.Q."/>
            <person name="McIlroy S.J."/>
            <person name="Petrovski S."/>
            <person name="Seviour R.J."/>
            <person name="Calteau A."/>
            <person name="Nielsen K.L."/>
            <person name="Nielsen P.H."/>
        </authorList>
    </citation>
    <scope>NUCLEOTIDE SEQUENCE [LARGE SCALE GENOMIC DNA]</scope>
    <source>
        <strain evidence="7 8">Ben 74</strain>
    </source>
</reference>
<feature type="binding site" evidence="4">
    <location>
        <position position="365"/>
    </location>
    <ligand>
        <name>S-adenosyl-L-methionine</name>
        <dbReference type="ChEBI" id="CHEBI:59789"/>
    </ligand>
</feature>
<dbReference type="Gene3D" id="2.40.50.140">
    <property type="entry name" value="Nucleic acid-binding proteins"/>
    <property type="match status" value="1"/>
</dbReference>
<dbReference type="Gene3D" id="2.40.50.1070">
    <property type="match status" value="1"/>
</dbReference>
<dbReference type="OrthoDB" id="9804590at2"/>
<protein>
    <submittedName>
        <fullName evidence="7">Putative enzyme</fullName>
        <ecNumber evidence="7">2.1.1.-</ecNumber>
    </submittedName>
</protein>
<dbReference type="SUPFAM" id="SSF50249">
    <property type="entry name" value="Nucleic acid-binding proteins"/>
    <property type="match status" value="1"/>
</dbReference>
<keyword evidence="1 4" id="KW-0489">Methyltransferase</keyword>
<accession>A0A077M414</accession>
<dbReference type="InterPro" id="IPR012340">
    <property type="entry name" value="NA-bd_OB-fold"/>
</dbReference>
<evidence type="ECO:0000256" key="2">
    <source>
        <dbReference type="ARBA" id="ARBA00022679"/>
    </source>
</evidence>
<evidence type="ECO:0000313" key="8">
    <source>
        <dbReference type="Proteomes" id="UP000035720"/>
    </source>
</evidence>
<keyword evidence="2 4" id="KW-0808">Transferase</keyword>